<feature type="domain" description="BIG2" evidence="3">
    <location>
        <begin position="546"/>
        <end position="626"/>
    </location>
</feature>
<keyword evidence="2" id="KW-0812">Transmembrane</keyword>
<dbReference type="NCBIfam" id="TIGR04275">
    <property type="entry name" value="beta_prop_Msarc"/>
    <property type="match status" value="4"/>
</dbReference>
<proteinExistence type="predicted"/>
<dbReference type="InterPro" id="IPR011042">
    <property type="entry name" value="6-blade_b-propeller_TolB-like"/>
</dbReference>
<dbReference type="SUPFAM" id="SSF82171">
    <property type="entry name" value="DPP6 N-terminal domain-like"/>
    <property type="match status" value="1"/>
</dbReference>
<gene>
    <name evidence="4" type="ORF">FGW20_09660</name>
</gene>
<feature type="compositionally biased region" description="Pro residues" evidence="1">
    <location>
        <begin position="1151"/>
        <end position="1161"/>
    </location>
</feature>
<reference evidence="4" key="1">
    <citation type="submission" date="2019-05" db="EMBL/GenBank/DDBJ databases">
        <title>Isolation and characterization of methanogens from the cold seep sediment at Four-Way Closure Ridge.</title>
        <authorList>
            <person name="You Y.-T."/>
            <person name="Chen S.-C."/>
            <person name="Zhang W.-L."/>
            <person name="Lai M.-C."/>
        </authorList>
    </citation>
    <scope>NUCLEOTIDE SEQUENCE</scope>
    <source>
        <strain evidence="4">FWC-SCC3</strain>
    </source>
</reference>
<evidence type="ECO:0000313" key="5">
    <source>
        <dbReference type="Proteomes" id="UP001168423"/>
    </source>
</evidence>
<dbReference type="PANTHER" id="PTHR36842">
    <property type="entry name" value="PROTEIN TOLB HOMOLOG"/>
    <property type="match status" value="1"/>
</dbReference>
<feature type="domain" description="BIG2" evidence="3">
    <location>
        <begin position="455"/>
        <end position="536"/>
    </location>
</feature>
<feature type="region of interest" description="Disordered" evidence="1">
    <location>
        <begin position="1"/>
        <end position="20"/>
    </location>
</feature>
<feature type="domain" description="BIG2" evidence="3">
    <location>
        <begin position="278"/>
        <end position="358"/>
    </location>
</feature>
<feature type="domain" description="BIG2" evidence="3">
    <location>
        <begin position="809"/>
        <end position="890"/>
    </location>
</feature>
<feature type="domain" description="BIG2" evidence="3">
    <location>
        <begin position="368"/>
        <end position="448"/>
    </location>
</feature>
<dbReference type="EMBL" id="VCYI01000012">
    <property type="protein sequence ID" value="MDN7013304.1"/>
    <property type="molecule type" value="Genomic_DNA"/>
</dbReference>
<keyword evidence="2" id="KW-0472">Membrane</keyword>
<dbReference type="InterPro" id="IPR003343">
    <property type="entry name" value="Big_2"/>
</dbReference>
<dbReference type="SUPFAM" id="SSF49373">
    <property type="entry name" value="Invasin/intimin cell-adhesion fragments"/>
    <property type="match status" value="10"/>
</dbReference>
<feature type="domain" description="BIG2" evidence="3">
    <location>
        <begin position="636"/>
        <end position="716"/>
    </location>
</feature>
<dbReference type="InterPro" id="IPR008964">
    <property type="entry name" value="Invasin/intimin_cell_adhesion"/>
</dbReference>
<evidence type="ECO:0000256" key="2">
    <source>
        <dbReference type="SAM" id="Phobius"/>
    </source>
</evidence>
<dbReference type="Proteomes" id="UP001168423">
    <property type="component" value="Unassembled WGS sequence"/>
</dbReference>
<feature type="region of interest" description="Disordered" evidence="1">
    <location>
        <begin position="1145"/>
        <end position="1179"/>
    </location>
</feature>
<sequence length="1387" mass="146146">MQYSSYTGERITDDPASQERPSISGNYIVWQDYRHGNWDIYLYDRSTGIETQLTTDTGKQWLPIVRGNYVAWYDDSSGDTNIVLYDIAAGSVKDVIECDAKMTIPGGDIDTEFKPALSEKYVAWVEEAGERIRYYSINDGEIKGAVSTGTAIQSWPSLYGSVVAWEDNRHGNPDIYMTDLDDPSGGEQRITSDSADQVAPAISGSIIVWEDKRVPARSIFMYDLSAEKEMSVVLSEDKDDEHLYPAVSGNTIVWQRGRESDSNLYIFVYEPGAPVEPILDRVTVTPDTATLEIDGTEQFTATAFDQFGEEMAGAEFAWACSNTTVGTIDDTGFFTAHAAGTTDVTATAEDIAGTATVTVTADEPEEPVLDSIEVEPETVTLEIDGTQQFAATALDQFEEEMTGIAFNWSCDNETVGEIDTDGIFTALAAGTATITATAEDITGTATVTVTDEEPAATEITIEPPEATLDVNETVTFEATVRDQFGGEVPGVSVTWSCDNETVGAINESSGFFTAHAAGTATVTATAGDLSETATITVTADEPEEPVLERIEVEPDTATLDVGDTEQFAAIAFDENGLEMTGVEFAWSCDNETIGTVDDTGLFSALASGTATVTASAGDVSGTATVTVNADEPEEPVLTRITLTPPGATLDVEDVQRFMVTGYDQDDNVMPAGEIDWACSNEAVGTVDEDGCFTALAAGTATVTATAGNCSAEATITVNEWPALAKIAVVPSEVSLESGNDLEFEAVAFDRFGNIVEDAVITWECNDESVGTIDECGVFTALDCGTATITACGDGAEGTATVTVNCGGPVLSSIVVTPAAITLATGDTATFTATALDQDGCEMSDVEIDWECSDEDVGTIDLCSGAFSALGCGTATVTASVGGVTTTADVEVIDRSGAAISPSVIILNCEDEWQFTVYGQQDNAGSIIDWSCADPGVGEITGNGLFTAQGEGSTSVTATIDGVDEVEPATVTVQSAASPEVARIVVSPSDFYIPAGHNLTLTAFDRHGYPMDGEVTWESTDENVGTIDECGIFTALCDGEVRLIASADGVCGSACVTVLPSLPVPACVEVEPATATLAPGETREFTATVFDQCDDVMDWVRVWWSCSDDDVGTIDRAGLFAAFMEGSADVKACAGGMEGTAAVTITTEPATDPTPDPTPDPTQTPTKPGSTKRASSSGGSADPTFFAGICENLKSGETHTFSGIDVTSIGSVAITAANNIPKMLVVVKETALSNQAEPPGGNTYEYIEIALSWVNQNDISGAALTFTVPAKWLEEHDMLPEDVRLMRYVNGGWQILETEVVDEENGKYRFRATTPGFSTFAIAAAPENVTVTPTATPDETNVTATVTATEDVTTEPTTAAPTTTPAAPLVYAPLLAPLAFFLWARKRR</sequence>
<name>A0ABT8M2Q3_9EURY</name>
<protein>
    <submittedName>
        <fullName evidence="4">PGF-pre-PGF domain-containing protein</fullName>
    </submittedName>
</protein>
<dbReference type="Gene3D" id="2.60.40.1080">
    <property type="match status" value="10"/>
</dbReference>
<feature type="domain" description="BIG2" evidence="3">
    <location>
        <begin position="1063"/>
        <end position="1143"/>
    </location>
</feature>
<evidence type="ECO:0000313" key="4">
    <source>
        <dbReference type="EMBL" id="MDN7013304.1"/>
    </source>
</evidence>
<feature type="domain" description="BIG2" evidence="3">
    <location>
        <begin position="979"/>
        <end position="1056"/>
    </location>
</feature>
<dbReference type="InterPro" id="IPR027618">
    <property type="entry name" value="Beta_prop_Msarc"/>
</dbReference>
<feature type="domain" description="BIG2" evidence="3">
    <location>
        <begin position="722"/>
        <end position="802"/>
    </location>
</feature>
<feature type="transmembrane region" description="Helical" evidence="2">
    <location>
        <begin position="1365"/>
        <end position="1383"/>
    </location>
</feature>
<dbReference type="SMART" id="SM00635">
    <property type="entry name" value="BID_2"/>
    <property type="match status" value="10"/>
</dbReference>
<evidence type="ECO:0000256" key="1">
    <source>
        <dbReference type="SAM" id="MobiDB-lite"/>
    </source>
</evidence>
<feature type="domain" description="BIG2" evidence="3">
    <location>
        <begin position="893"/>
        <end position="969"/>
    </location>
</feature>
<keyword evidence="5" id="KW-1185">Reference proteome</keyword>
<accession>A0ABT8M2Q3</accession>
<keyword evidence="2" id="KW-1133">Transmembrane helix</keyword>
<dbReference type="PANTHER" id="PTHR36842:SF1">
    <property type="entry name" value="PROTEIN TOLB"/>
    <property type="match status" value="1"/>
</dbReference>
<organism evidence="4 5">
    <name type="scientific">Methanoculleus methanifontis</name>
    <dbReference type="NCBI Taxonomy" id="2584086"/>
    <lineage>
        <taxon>Archaea</taxon>
        <taxon>Methanobacteriati</taxon>
        <taxon>Methanobacteriota</taxon>
        <taxon>Stenosarchaea group</taxon>
        <taxon>Methanomicrobia</taxon>
        <taxon>Methanomicrobiales</taxon>
        <taxon>Methanomicrobiaceae</taxon>
        <taxon>Methanoculleus</taxon>
    </lineage>
</organism>
<dbReference type="Pfam" id="PF02368">
    <property type="entry name" value="Big_2"/>
    <property type="match status" value="7"/>
</dbReference>
<evidence type="ECO:0000259" key="3">
    <source>
        <dbReference type="SMART" id="SM00635"/>
    </source>
</evidence>
<dbReference type="NCBIfam" id="TIGR04213">
    <property type="entry name" value="PGF_pre_PGF"/>
    <property type="match status" value="1"/>
</dbReference>
<dbReference type="InterPro" id="IPR026453">
    <property type="entry name" value="PGF_pre_PGF"/>
</dbReference>
<dbReference type="Gene3D" id="2.120.10.30">
    <property type="entry name" value="TolB, C-terminal domain"/>
    <property type="match status" value="1"/>
</dbReference>
<comment type="caution">
    <text evidence="4">The sequence shown here is derived from an EMBL/GenBank/DDBJ whole genome shotgun (WGS) entry which is preliminary data.</text>
</comment>